<sequence>MSRLSREKKREQKQAARAATPAAPIDVHVPGVRTDGGEGTGGASDGASVGGVPVFAAPGEEIQRAVLNRLHHIALATGHPVLATVRDERIGYVVPLQVDPDGSSRFTAEPVRTAPAEQEPPASDSATHVLRPMPESGQGAAPTFPLRAVPEPQPADEPVPTFQLRAAVPEDAPPAPATPPGTVAPPTGEFGPPPPMDARPLPPMDVRPLPPMDVRPLPPTDVRPLPVPEAAPAAEPEPVPDAALLAVDPDSKPTPARGFDAVAEAVLGDEPLTAPGDSAAPALLAEPVARINEAVKEGRIDVAGGLADQTVAQASGTLGPEHPEVLRLRELTAYIAYLAGDPLRAFHLSIDLARAYRRAGDAEGAYGNVRSAATAWRAVRDPAPGLELGRDLIGLWTELAAEDGPAAEEIEELESARARMGRLTERARRQ</sequence>
<comment type="caution">
    <text evidence="2">The sequence shown here is derived from an EMBL/GenBank/DDBJ whole genome shotgun (WGS) entry which is preliminary data.</text>
</comment>
<evidence type="ECO:0008006" key="4">
    <source>
        <dbReference type="Google" id="ProtNLM"/>
    </source>
</evidence>
<protein>
    <recommendedName>
        <fullName evidence="4">Tetratricopeptide repeat protein</fullName>
    </recommendedName>
</protein>
<evidence type="ECO:0000313" key="2">
    <source>
        <dbReference type="EMBL" id="GGW91594.1"/>
    </source>
</evidence>
<organism evidence="2 3">
    <name type="scientific">Streptomyces lomondensis</name>
    <dbReference type="NCBI Taxonomy" id="68229"/>
    <lineage>
        <taxon>Bacteria</taxon>
        <taxon>Bacillati</taxon>
        <taxon>Actinomycetota</taxon>
        <taxon>Actinomycetes</taxon>
        <taxon>Kitasatosporales</taxon>
        <taxon>Streptomycetaceae</taxon>
        <taxon>Streptomyces</taxon>
    </lineage>
</organism>
<evidence type="ECO:0000256" key="1">
    <source>
        <dbReference type="SAM" id="MobiDB-lite"/>
    </source>
</evidence>
<dbReference type="RefSeq" id="WP_190049915.1">
    <property type="nucleotide sequence ID" value="NZ_BMWC01000002.1"/>
</dbReference>
<proteinExistence type="predicted"/>
<evidence type="ECO:0000313" key="3">
    <source>
        <dbReference type="Proteomes" id="UP000617743"/>
    </source>
</evidence>
<feature type="compositionally biased region" description="Pro residues" evidence="1">
    <location>
        <begin position="191"/>
        <end position="237"/>
    </location>
</feature>
<keyword evidence="3" id="KW-1185">Reference proteome</keyword>
<feature type="compositionally biased region" description="Low complexity" evidence="1">
    <location>
        <begin position="15"/>
        <end position="24"/>
    </location>
</feature>
<feature type="region of interest" description="Disordered" evidence="1">
    <location>
        <begin position="1"/>
        <end position="46"/>
    </location>
</feature>
<feature type="region of interest" description="Disordered" evidence="1">
    <location>
        <begin position="104"/>
        <end position="237"/>
    </location>
</feature>
<name>A0ABQ2X1E5_9ACTN</name>
<feature type="compositionally biased region" description="Basic and acidic residues" evidence="1">
    <location>
        <begin position="1"/>
        <end position="14"/>
    </location>
</feature>
<dbReference type="Proteomes" id="UP000617743">
    <property type="component" value="Unassembled WGS sequence"/>
</dbReference>
<accession>A0ABQ2X1E5</accession>
<gene>
    <name evidence="2" type="ORF">GCM10010383_21710</name>
</gene>
<dbReference type="EMBL" id="BMWC01000002">
    <property type="protein sequence ID" value="GGW91594.1"/>
    <property type="molecule type" value="Genomic_DNA"/>
</dbReference>
<feature type="compositionally biased region" description="Pro residues" evidence="1">
    <location>
        <begin position="171"/>
        <end position="183"/>
    </location>
</feature>
<reference evidence="3" key="1">
    <citation type="journal article" date="2019" name="Int. J. Syst. Evol. Microbiol.">
        <title>The Global Catalogue of Microorganisms (GCM) 10K type strain sequencing project: providing services to taxonomists for standard genome sequencing and annotation.</title>
        <authorList>
            <consortium name="The Broad Institute Genomics Platform"/>
            <consortium name="The Broad Institute Genome Sequencing Center for Infectious Disease"/>
            <person name="Wu L."/>
            <person name="Ma J."/>
        </authorList>
    </citation>
    <scope>NUCLEOTIDE SEQUENCE [LARGE SCALE GENOMIC DNA]</scope>
    <source>
        <strain evidence="3">JCM 4866</strain>
    </source>
</reference>